<keyword evidence="2" id="KW-1185">Reference proteome</keyword>
<evidence type="ECO:0000313" key="1">
    <source>
        <dbReference type="EMBL" id="KRY49866.1"/>
    </source>
</evidence>
<reference evidence="1 2" key="1">
    <citation type="submission" date="2015-01" db="EMBL/GenBank/DDBJ databases">
        <title>Evolution of Trichinella species and genotypes.</title>
        <authorList>
            <person name="Korhonen P.K."/>
            <person name="Edoardo P."/>
            <person name="Giuseppe L.R."/>
            <person name="Gasser R.B."/>
        </authorList>
    </citation>
    <scope>NUCLEOTIDE SEQUENCE [LARGE SCALE GENOMIC DNA]</scope>
    <source>
        <strain evidence="1">ISS120</strain>
    </source>
</reference>
<organism evidence="1 2">
    <name type="scientific">Trichinella britovi</name>
    <name type="common">Parasitic roundworm</name>
    <dbReference type="NCBI Taxonomy" id="45882"/>
    <lineage>
        <taxon>Eukaryota</taxon>
        <taxon>Metazoa</taxon>
        <taxon>Ecdysozoa</taxon>
        <taxon>Nematoda</taxon>
        <taxon>Enoplea</taxon>
        <taxon>Dorylaimia</taxon>
        <taxon>Trichinellida</taxon>
        <taxon>Trichinellidae</taxon>
        <taxon>Trichinella</taxon>
    </lineage>
</organism>
<accession>A0A0V1CKN0</accession>
<name>A0A0V1CKN0_TRIBR</name>
<protein>
    <submittedName>
        <fullName evidence="1">Uncharacterized protein</fullName>
    </submittedName>
</protein>
<sequence length="168" mass="18773">MPYLVMKPVPKLTSGFTSSPDAVNKTTPQPEMFLSQLVRNSRFLQIKLIAESEWNKILALYPPTTPSNNVAAAFRFFLVLLDIGQQRRALGYGWQFDQGVQPNCQSSVSFPPLGLIFHVLWPLFVCPVGHQQTPTVEPCPQVHRVMLSLLQSSTVGYNSGQTRNKTAK</sequence>
<dbReference type="EMBL" id="JYDI01000164">
    <property type="protein sequence ID" value="KRY49866.1"/>
    <property type="molecule type" value="Genomic_DNA"/>
</dbReference>
<evidence type="ECO:0000313" key="2">
    <source>
        <dbReference type="Proteomes" id="UP000054653"/>
    </source>
</evidence>
<dbReference type="Proteomes" id="UP000054653">
    <property type="component" value="Unassembled WGS sequence"/>
</dbReference>
<gene>
    <name evidence="1" type="ORF">T03_7765</name>
</gene>
<proteinExistence type="predicted"/>
<dbReference type="AlphaFoldDB" id="A0A0V1CKN0"/>
<comment type="caution">
    <text evidence="1">The sequence shown here is derived from an EMBL/GenBank/DDBJ whole genome shotgun (WGS) entry which is preliminary data.</text>
</comment>